<evidence type="ECO:0000256" key="1">
    <source>
        <dbReference type="SAM" id="Coils"/>
    </source>
</evidence>
<dbReference type="Proteomes" id="UP001358586">
    <property type="component" value="Chromosome 7"/>
</dbReference>
<name>A0ABR0PDZ6_GOSAR</name>
<proteinExistence type="predicted"/>
<keyword evidence="1" id="KW-0175">Coiled coil</keyword>
<dbReference type="PANTHER" id="PTHR48200">
    <property type="entry name" value="PROTEIN, PUTATIVE-RELATED"/>
    <property type="match status" value="1"/>
</dbReference>
<evidence type="ECO:0000313" key="3">
    <source>
        <dbReference type="Proteomes" id="UP001358586"/>
    </source>
</evidence>
<protein>
    <submittedName>
        <fullName evidence="2">Uncharacterized protein</fullName>
    </submittedName>
</protein>
<keyword evidence="3" id="KW-1185">Reference proteome</keyword>
<feature type="coiled-coil region" evidence="1">
    <location>
        <begin position="144"/>
        <end position="185"/>
    </location>
</feature>
<feature type="coiled-coil region" evidence="1">
    <location>
        <begin position="212"/>
        <end position="246"/>
    </location>
</feature>
<evidence type="ECO:0000313" key="2">
    <source>
        <dbReference type="EMBL" id="KAK5819372.1"/>
    </source>
</evidence>
<organism evidence="2 3">
    <name type="scientific">Gossypium arboreum</name>
    <name type="common">Tree cotton</name>
    <name type="synonym">Gossypium nanking</name>
    <dbReference type="NCBI Taxonomy" id="29729"/>
    <lineage>
        <taxon>Eukaryota</taxon>
        <taxon>Viridiplantae</taxon>
        <taxon>Streptophyta</taxon>
        <taxon>Embryophyta</taxon>
        <taxon>Tracheophyta</taxon>
        <taxon>Spermatophyta</taxon>
        <taxon>Magnoliopsida</taxon>
        <taxon>eudicotyledons</taxon>
        <taxon>Gunneridae</taxon>
        <taxon>Pentapetalae</taxon>
        <taxon>rosids</taxon>
        <taxon>malvids</taxon>
        <taxon>Malvales</taxon>
        <taxon>Malvaceae</taxon>
        <taxon>Malvoideae</taxon>
        <taxon>Gossypium</taxon>
    </lineage>
</organism>
<feature type="coiled-coil region" evidence="1">
    <location>
        <begin position="61"/>
        <end position="120"/>
    </location>
</feature>
<comment type="caution">
    <text evidence="2">The sequence shown here is derived from an EMBL/GenBank/DDBJ whole genome shotgun (WGS) entry which is preliminary data.</text>
</comment>
<accession>A0ABR0PDZ6</accession>
<sequence length="310" mass="36498">MREISEAWKKPFCMKILTEGSTSILEYKGWFSRRVNDNVPRPILGVARSLEESLRVIPSELEVMKQEFERKNSEIEKRIEKLEEEKMCLSLDVNVQKIEVEKVNKEKRKIEEDQDDLKTHYKKAQVTLKKVGLGRSPEQWQQEIQEERAKAEYWEKKFQEMQSRNQALEKENQGLKTKVAELGRSLHHHRSRNIAIELKASLNKIEEMKHDIGMLEAALQGCELQIEQLEAREEQWKRELHHIQDQVGNRDYLMGEVLVQIREVAEHLQDLAIQARTLSIMYESSSDRGRKLTLLLDRVKTLGLRAKVYL</sequence>
<reference evidence="2 3" key="1">
    <citation type="submission" date="2023-03" db="EMBL/GenBank/DDBJ databases">
        <title>WGS of Gossypium arboreum.</title>
        <authorList>
            <person name="Yu D."/>
        </authorList>
    </citation>
    <scope>NUCLEOTIDE SEQUENCE [LARGE SCALE GENOMIC DNA]</scope>
    <source>
        <tissue evidence="2">Leaf</tissue>
    </source>
</reference>
<dbReference type="PANTHER" id="PTHR48200:SF1">
    <property type="entry name" value="AMINOTRANSFERASE-LIKE PLANT MOBILE DOMAIN-CONTAINING PROTEIN"/>
    <property type="match status" value="1"/>
</dbReference>
<dbReference type="EMBL" id="JARKNE010000007">
    <property type="protein sequence ID" value="KAK5819372.1"/>
    <property type="molecule type" value="Genomic_DNA"/>
</dbReference>
<gene>
    <name evidence="2" type="ORF">PVK06_024364</name>
</gene>
<dbReference type="Gene3D" id="1.10.287.1490">
    <property type="match status" value="1"/>
</dbReference>